<proteinExistence type="predicted"/>
<feature type="signal peptide" evidence="3">
    <location>
        <begin position="1"/>
        <end position="21"/>
    </location>
</feature>
<dbReference type="EMBL" id="BAAFSV010000002">
    <property type="protein sequence ID" value="GAB1314078.1"/>
    <property type="molecule type" value="Genomic_DNA"/>
</dbReference>
<keyword evidence="3" id="KW-0732">Signal</keyword>
<evidence type="ECO:0000256" key="3">
    <source>
        <dbReference type="SAM" id="SignalP"/>
    </source>
</evidence>
<keyword evidence="2" id="KW-0812">Transmembrane</keyword>
<feature type="region of interest" description="Disordered" evidence="1">
    <location>
        <begin position="251"/>
        <end position="270"/>
    </location>
</feature>
<evidence type="ECO:0000256" key="2">
    <source>
        <dbReference type="SAM" id="Phobius"/>
    </source>
</evidence>
<feature type="chain" id="PRO_5045869063" evidence="3">
    <location>
        <begin position="22"/>
        <end position="475"/>
    </location>
</feature>
<evidence type="ECO:0000313" key="4">
    <source>
        <dbReference type="EMBL" id="GAB1314078.1"/>
    </source>
</evidence>
<keyword evidence="2" id="KW-1133">Transmembrane helix</keyword>
<dbReference type="Proteomes" id="UP001628179">
    <property type="component" value="Unassembled WGS sequence"/>
</dbReference>
<evidence type="ECO:0000313" key="5">
    <source>
        <dbReference type="Proteomes" id="UP001628179"/>
    </source>
</evidence>
<comment type="caution">
    <text evidence="4">The sequence shown here is derived from an EMBL/GenBank/DDBJ whole genome shotgun (WGS) entry which is preliminary data.</text>
</comment>
<evidence type="ECO:0000256" key="1">
    <source>
        <dbReference type="SAM" id="MobiDB-lite"/>
    </source>
</evidence>
<feature type="transmembrane region" description="Helical" evidence="2">
    <location>
        <begin position="213"/>
        <end position="236"/>
    </location>
</feature>
<keyword evidence="2" id="KW-0472">Membrane</keyword>
<feature type="region of interest" description="Disordered" evidence="1">
    <location>
        <begin position="444"/>
        <end position="475"/>
    </location>
</feature>
<keyword evidence="5" id="KW-1185">Reference proteome</keyword>
<accession>A0ABQ0G8I3</accession>
<protein>
    <submittedName>
        <fullName evidence="4">Uncharacterized protein</fullName>
    </submittedName>
</protein>
<feature type="compositionally biased region" description="Gly residues" evidence="1">
    <location>
        <begin position="463"/>
        <end position="475"/>
    </location>
</feature>
<organism evidence="4 5">
    <name type="scientific">Madurella fahalii</name>
    <dbReference type="NCBI Taxonomy" id="1157608"/>
    <lineage>
        <taxon>Eukaryota</taxon>
        <taxon>Fungi</taxon>
        <taxon>Dikarya</taxon>
        <taxon>Ascomycota</taxon>
        <taxon>Pezizomycotina</taxon>
        <taxon>Sordariomycetes</taxon>
        <taxon>Sordariomycetidae</taxon>
        <taxon>Sordariales</taxon>
        <taxon>Sordariales incertae sedis</taxon>
        <taxon>Madurella</taxon>
    </lineage>
</organism>
<name>A0ABQ0G8I3_9PEZI</name>
<reference evidence="4 5" key="1">
    <citation type="submission" date="2024-09" db="EMBL/GenBank/DDBJ databases">
        <title>Itraconazole resistance in Madurella fahalii resulting from another homologue of gene encoding cytochrome P450 14-alpha sterol demethylase (CYP51).</title>
        <authorList>
            <person name="Yoshioka I."/>
            <person name="Fahal A.H."/>
            <person name="Kaneko S."/>
            <person name="Yaguchi T."/>
        </authorList>
    </citation>
    <scope>NUCLEOTIDE SEQUENCE [LARGE SCALE GENOMIC DNA]</scope>
    <source>
        <strain evidence="4 5">IFM 68171</strain>
    </source>
</reference>
<dbReference type="GeneID" id="98175031"/>
<dbReference type="RefSeq" id="XP_070915809.1">
    <property type="nucleotide sequence ID" value="XM_071059708.1"/>
</dbReference>
<sequence>MQITTARLSITAAVSAPLAASLLVAPDSPCSKFCGNVLSSTAADEMVCDSGALANTGKGLVWEQCVDCLLTSTHVSGNQTDLQWLLYNLRFNMGYCLFDSPTDSPCKTRTACGELEDAIKYQNFTPAVGVYDYCKNWEQDFVPKCSPCLEVLEDGHYLVNYMMILEAACEQKPSPGSTVSIQGDPFGTDTVVIVEPQPTYATVPSPDYGPVSLGARVAIAFGAFAFILAIIGYCIVCNGKRKRRAFLRNLQHHHGGPHPSSRYGGGGGGDMFDTPVSQKPLRGWGNESPITAYAESPYTRYFSPYSSQYNSPVSGPESAGPSPVNWPALTTQQQLDQLVSQRQSPVQSSSPRVFTRWPTAGQEKSLMQMQAEFDKQQNEIATRAAPGGDEAGLRSKVWKLDHNGYPIDVKGKGRDEVYEVESPNGNNGHNDTVGRQDVHRMPTEPQAPVLHHPGYGRHHGSRHGTGGTGGAAALG</sequence>
<gene>
    <name evidence="4" type="ORF">MFIFM68171_04288</name>
</gene>